<dbReference type="InterPro" id="IPR036271">
    <property type="entry name" value="Tet_transcr_reg_TetR-rel_C_sf"/>
</dbReference>
<reference evidence="7" key="1">
    <citation type="journal article" date="2019" name="Int. J. Syst. Evol. Microbiol.">
        <title>The Global Catalogue of Microorganisms (GCM) 10K type strain sequencing project: providing services to taxonomists for standard genome sequencing and annotation.</title>
        <authorList>
            <consortium name="The Broad Institute Genomics Platform"/>
            <consortium name="The Broad Institute Genome Sequencing Center for Infectious Disease"/>
            <person name="Wu L."/>
            <person name="Ma J."/>
        </authorList>
    </citation>
    <scope>NUCLEOTIDE SEQUENCE [LARGE SCALE GENOMIC DNA]</scope>
    <source>
        <strain evidence="7">JCM 3369</strain>
    </source>
</reference>
<dbReference type="Pfam" id="PF00440">
    <property type="entry name" value="TetR_N"/>
    <property type="match status" value="1"/>
</dbReference>
<dbReference type="PANTHER" id="PTHR30055">
    <property type="entry name" value="HTH-TYPE TRANSCRIPTIONAL REGULATOR RUTR"/>
    <property type="match status" value="1"/>
</dbReference>
<dbReference type="Gene3D" id="1.10.357.10">
    <property type="entry name" value="Tetracycline Repressor, domain 2"/>
    <property type="match status" value="1"/>
</dbReference>
<keyword evidence="3" id="KW-0804">Transcription</keyword>
<dbReference type="Proteomes" id="UP001596380">
    <property type="component" value="Unassembled WGS sequence"/>
</dbReference>
<name>A0ABW2CPK7_9ACTN</name>
<dbReference type="EMBL" id="JBHSXS010000021">
    <property type="protein sequence ID" value="MFC6883728.1"/>
    <property type="molecule type" value="Genomic_DNA"/>
</dbReference>
<evidence type="ECO:0000256" key="1">
    <source>
        <dbReference type="ARBA" id="ARBA00023015"/>
    </source>
</evidence>
<evidence type="ECO:0000313" key="6">
    <source>
        <dbReference type="EMBL" id="MFC6883728.1"/>
    </source>
</evidence>
<evidence type="ECO:0000313" key="7">
    <source>
        <dbReference type="Proteomes" id="UP001596380"/>
    </source>
</evidence>
<sequence>MVEKPGLRAAAAERTRRAIVAAARRHLVESGYAGFGMERVAEEAGVTRVTIYRRFGSKLGLLEAVADDLAARSRVVPLLADAEAGDAAAAFRAMVSGLCAFWGTDPDLFRRLISLAAVDPEAQELLGSRERWRYGRITAFVERLAAAGRVRAPFDALGAAAVVGAVTSFPACDEMAARLGVGFAELDGPLTALLASVADLDARGGADGGGTDGGGGTGPAR</sequence>
<organism evidence="6 7">
    <name type="scientific">Actinomadura yumaensis</name>
    <dbReference type="NCBI Taxonomy" id="111807"/>
    <lineage>
        <taxon>Bacteria</taxon>
        <taxon>Bacillati</taxon>
        <taxon>Actinomycetota</taxon>
        <taxon>Actinomycetes</taxon>
        <taxon>Streptosporangiales</taxon>
        <taxon>Thermomonosporaceae</taxon>
        <taxon>Actinomadura</taxon>
    </lineage>
</organism>
<protein>
    <submittedName>
        <fullName evidence="6">TetR/AcrR family transcriptional regulator</fullName>
    </submittedName>
</protein>
<accession>A0ABW2CPK7</accession>
<dbReference type="InterPro" id="IPR050109">
    <property type="entry name" value="HTH-type_TetR-like_transc_reg"/>
</dbReference>
<dbReference type="Gene3D" id="1.10.10.60">
    <property type="entry name" value="Homeodomain-like"/>
    <property type="match status" value="1"/>
</dbReference>
<dbReference type="InterPro" id="IPR009057">
    <property type="entry name" value="Homeodomain-like_sf"/>
</dbReference>
<dbReference type="SUPFAM" id="SSF46689">
    <property type="entry name" value="Homeodomain-like"/>
    <property type="match status" value="1"/>
</dbReference>
<gene>
    <name evidence="6" type="ORF">ACFQKB_28495</name>
</gene>
<dbReference type="InterPro" id="IPR001647">
    <property type="entry name" value="HTH_TetR"/>
</dbReference>
<evidence type="ECO:0000256" key="2">
    <source>
        <dbReference type="ARBA" id="ARBA00023125"/>
    </source>
</evidence>
<keyword evidence="7" id="KW-1185">Reference proteome</keyword>
<feature type="domain" description="HTH tetR-type" evidence="5">
    <location>
        <begin position="13"/>
        <end position="73"/>
    </location>
</feature>
<comment type="caution">
    <text evidence="6">The sequence shown here is derived from an EMBL/GenBank/DDBJ whole genome shotgun (WGS) entry which is preliminary data.</text>
</comment>
<evidence type="ECO:0000256" key="3">
    <source>
        <dbReference type="ARBA" id="ARBA00023163"/>
    </source>
</evidence>
<dbReference type="RefSeq" id="WP_160826744.1">
    <property type="nucleotide sequence ID" value="NZ_JBHSXS010000021.1"/>
</dbReference>
<dbReference type="SUPFAM" id="SSF48498">
    <property type="entry name" value="Tetracyclin repressor-like, C-terminal domain"/>
    <property type="match status" value="1"/>
</dbReference>
<dbReference type="PANTHER" id="PTHR30055:SF234">
    <property type="entry name" value="HTH-TYPE TRANSCRIPTIONAL REGULATOR BETI"/>
    <property type="match status" value="1"/>
</dbReference>
<keyword evidence="2 4" id="KW-0238">DNA-binding</keyword>
<dbReference type="PRINTS" id="PR00455">
    <property type="entry name" value="HTHTETR"/>
</dbReference>
<evidence type="ECO:0000259" key="5">
    <source>
        <dbReference type="PROSITE" id="PS50977"/>
    </source>
</evidence>
<keyword evidence="1" id="KW-0805">Transcription regulation</keyword>
<evidence type="ECO:0000256" key="4">
    <source>
        <dbReference type="PROSITE-ProRule" id="PRU00335"/>
    </source>
</evidence>
<feature type="DNA-binding region" description="H-T-H motif" evidence="4">
    <location>
        <begin position="36"/>
        <end position="55"/>
    </location>
</feature>
<proteinExistence type="predicted"/>
<dbReference type="PROSITE" id="PS50977">
    <property type="entry name" value="HTH_TETR_2"/>
    <property type="match status" value="1"/>
</dbReference>